<evidence type="ECO:0000313" key="3">
    <source>
        <dbReference type="Proteomes" id="UP001549106"/>
    </source>
</evidence>
<dbReference type="Proteomes" id="UP001549106">
    <property type="component" value="Unassembled WGS sequence"/>
</dbReference>
<name>A0ABV2M3K8_9FIRM</name>
<dbReference type="EMBL" id="JBEPMJ010000017">
    <property type="protein sequence ID" value="MET3751053.1"/>
    <property type="molecule type" value="Genomic_DNA"/>
</dbReference>
<evidence type="ECO:0008006" key="4">
    <source>
        <dbReference type="Google" id="ProtNLM"/>
    </source>
</evidence>
<comment type="caution">
    <text evidence="2">The sequence shown here is derived from an EMBL/GenBank/DDBJ whole genome shotgun (WGS) entry which is preliminary data.</text>
</comment>
<protein>
    <recommendedName>
        <fullName evidence="4">DUF4367 domain-containing protein</fullName>
    </recommendedName>
</protein>
<dbReference type="RefSeq" id="WP_257464956.1">
    <property type="nucleotide sequence ID" value="NZ_JANJZT010000018.1"/>
</dbReference>
<keyword evidence="3" id="KW-1185">Reference proteome</keyword>
<evidence type="ECO:0000256" key="1">
    <source>
        <dbReference type="SAM" id="Phobius"/>
    </source>
</evidence>
<feature type="transmembrane region" description="Helical" evidence="1">
    <location>
        <begin position="57"/>
        <end position="75"/>
    </location>
</feature>
<accession>A0ABV2M3K8</accession>
<reference evidence="2 3" key="1">
    <citation type="submission" date="2024-06" db="EMBL/GenBank/DDBJ databases">
        <title>Genomic Encyclopedia of Type Strains, Phase IV (KMG-IV): sequencing the most valuable type-strain genomes for metagenomic binning, comparative biology and taxonomic classification.</title>
        <authorList>
            <person name="Goeker M."/>
        </authorList>
    </citation>
    <scope>NUCLEOTIDE SEQUENCE [LARGE SCALE GENOMIC DNA]</scope>
    <source>
        <strain evidence="2 3">DSM 29492</strain>
    </source>
</reference>
<keyword evidence="1" id="KW-0472">Membrane</keyword>
<sequence>MDNKLFEIFSGKTEVPEIVTDRIEAALNKIQEQQPDFGRDKIASFSLQGRSRKRRRVLILSFAAILILGVSVFAAEKYLGITDFWKLRGQELPENVQSDINKEVTYKETGDSMINFSVKEVLVQGNSIHVSARAEALEPGKYLLIPQDAMEEDSVYYLGKEGDMTIGQYLEKHNLEPVRIGFGVKHGGENTIFTNSMDFVLTEDDCMEIYVSAERESTESEFPEEIICMGTAYLEDAKSAADVMKTELHVTLPEESAQETDASETLQMYQE</sequence>
<proteinExistence type="predicted"/>
<gene>
    <name evidence="2" type="ORF">ABID24_002309</name>
</gene>
<keyword evidence="1" id="KW-0812">Transmembrane</keyword>
<organism evidence="2 3">
    <name type="scientific">Blautia caecimuris</name>
    <dbReference type="NCBI Taxonomy" id="1796615"/>
    <lineage>
        <taxon>Bacteria</taxon>
        <taxon>Bacillati</taxon>
        <taxon>Bacillota</taxon>
        <taxon>Clostridia</taxon>
        <taxon>Lachnospirales</taxon>
        <taxon>Lachnospiraceae</taxon>
        <taxon>Blautia</taxon>
    </lineage>
</organism>
<evidence type="ECO:0000313" key="2">
    <source>
        <dbReference type="EMBL" id="MET3751053.1"/>
    </source>
</evidence>
<keyword evidence="1" id="KW-1133">Transmembrane helix</keyword>